<feature type="region of interest" description="Disordered" evidence="1">
    <location>
        <begin position="259"/>
        <end position="289"/>
    </location>
</feature>
<feature type="compositionally biased region" description="Pro residues" evidence="1">
    <location>
        <begin position="316"/>
        <end position="330"/>
    </location>
</feature>
<keyword evidence="3" id="KW-1185">Reference proteome</keyword>
<reference evidence="2" key="1">
    <citation type="submission" date="2025-08" db="UniProtKB">
        <authorList>
            <consortium name="Ensembl"/>
        </authorList>
    </citation>
    <scope>IDENTIFICATION</scope>
</reference>
<feature type="compositionally biased region" description="Polar residues" evidence="1">
    <location>
        <begin position="227"/>
        <end position="239"/>
    </location>
</feature>
<feature type="compositionally biased region" description="Low complexity" evidence="1">
    <location>
        <begin position="177"/>
        <end position="197"/>
    </location>
</feature>
<feature type="compositionally biased region" description="Polar residues" evidence="1">
    <location>
        <begin position="262"/>
        <end position="271"/>
    </location>
</feature>
<proteinExistence type="predicted"/>
<feature type="region of interest" description="Disordered" evidence="1">
    <location>
        <begin position="125"/>
        <end position="245"/>
    </location>
</feature>
<accession>A0A8C5P676</accession>
<dbReference type="Proteomes" id="UP000694569">
    <property type="component" value="Unplaced"/>
</dbReference>
<feature type="compositionally biased region" description="Low complexity" evidence="1">
    <location>
        <begin position="277"/>
        <end position="289"/>
    </location>
</feature>
<feature type="region of interest" description="Disordered" evidence="1">
    <location>
        <begin position="1"/>
        <end position="26"/>
    </location>
</feature>
<evidence type="ECO:0000313" key="3">
    <source>
        <dbReference type="Proteomes" id="UP000694569"/>
    </source>
</evidence>
<evidence type="ECO:0000256" key="1">
    <source>
        <dbReference type="SAM" id="MobiDB-lite"/>
    </source>
</evidence>
<protein>
    <submittedName>
        <fullName evidence="2">Uncharacterized protein</fullName>
    </submittedName>
</protein>
<reference evidence="2" key="2">
    <citation type="submission" date="2025-09" db="UniProtKB">
        <authorList>
            <consortium name="Ensembl"/>
        </authorList>
    </citation>
    <scope>IDENTIFICATION</scope>
</reference>
<dbReference type="Ensembl" id="ENSLLET00000000927.1">
    <property type="protein sequence ID" value="ENSLLEP00000000895.1"/>
    <property type="gene ID" value="ENSLLEG00000000563.1"/>
</dbReference>
<dbReference type="AlphaFoldDB" id="A0A8C5P676"/>
<feature type="region of interest" description="Disordered" evidence="1">
    <location>
        <begin position="314"/>
        <end position="356"/>
    </location>
</feature>
<sequence length="356" mass="36133">RPFLLSGSSSPPPLGSGSQSEVTSSTTYVVPGAHEKRCAGLLLNGNRSLHSSGGMNLPVPGGRRRPRAVCCCWRVWSRVCSCFSQRILPLRNVESSSIICATHCCLGESEGDPTFCLATHPPVTTSLSPSKASAGPPVTTSLSPSKASAGPPVTTSLSPSKASAGPPVTTSLSPSKASAALHLPPPNLARAPLPLAPSKSSRGPPITPSKSNVGPAFTPSILPPQTLYGSSSYPQSPRSKPSVDPAVTPSLMCVNAAPVTAASPSRSSSCGLSARGSPRPSCCSAASPPAEYPSVYLCAPSGPGRRHLSHFRRLLPLPPCPRRPGPPPATTPSRSAPACPHPPAKGSGASLSPPSG</sequence>
<name>A0A8C5P676_9ANUR</name>
<evidence type="ECO:0000313" key="2">
    <source>
        <dbReference type="Ensembl" id="ENSLLEP00000000895.1"/>
    </source>
</evidence>
<organism evidence="2 3">
    <name type="scientific">Leptobrachium leishanense</name>
    <name type="common">Leishan spiny toad</name>
    <dbReference type="NCBI Taxonomy" id="445787"/>
    <lineage>
        <taxon>Eukaryota</taxon>
        <taxon>Metazoa</taxon>
        <taxon>Chordata</taxon>
        <taxon>Craniata</taxon>
        <taxon>Vertebrata</taxon>
        <taxon>Euteleostomi</taxon>
        <taxon>Amphibia</taxon>
        <taxon>Batrachia</taxon>
        <taxon>Anura</taxon>
        <taxon>Pelobatoidea</taxon>
        <taxon>Megophryidae</taxon>
        <taxon>Leptobrachium</taxon>
    </lineage>
</organism>